<name>A0A127A079_9MICC</name>
<evidence type="ECO:0000313" key="3">
    <source>
        <dbReference type="Proteomes" id="UP000070134"/>
    </source>
</evidence>
<keyword evidence="3" id="KW-1185">Reference proteome</keyword>
<dbReference type="KEGG" id="satk:SA2016_2181"/>
<feature type="domain" description="Carrier" evidence="1">
    <location>
        <begin position="5"/>
        <end position="80"/>
    </location>
</feature>
<dbReference type="RefSeq" id="WP_066497966.1">
    <property type="nucleotide sequence ID" value="NZ_BJMO01000052.1"/>
</dbReference>
<organism evidence="2 3">
    <name type="scientific">Sinomonas atrocyanea</name>
    <dbReference type="NCBI Taxonomy" id="37927"/>
    <lineage>
        <taxon>Bacteria</taxon>
        <taxon>Bacillati</taxon>
        <taxon>Actinomycetota</taxon>
        <taxon>Actinomycetes</taxon>
        <taxon>Micrococcales</taxon>
        <taxon>Micrococcaceae</taxon>
        <taxon>Sinomonas</taxon>
    </lineage>
</organism>
<evidence type="ECO:0000313" key="2">
    <source>
        <dbReference type="EMBL" id="AMM32850.1"/>
    </source>
</evidence>
<gene>
    <name evidence="2" type="ORF">SA2016_2181</name>
</gene>
<evidence type="ECO:0000259" key="1">
    <source>
        <dbReference type="PROSITE" id="PS50075"/>
    </source>
</evidence>
<reference evidence="2 3" key="1">
    <citation type="submission" date="2016-02" db="EMBL/GenBank/DDBJ databases">
        <title>Complete genome of Sinomonas atrocyanea KCTC 3377.</title>
        <authorList>
            <person name="Kim K.M."/>
        </authorList>
    </citation>
    <scope>NUCLEOTIDE SEQUENCE [LARGE SCALE GENOMIC DNA]</scope>
    <source>
        <strain evidence="2 3">KCTC 3377</strain>
    </source>
</reference>
<dbReference type="EMBL" id="CP014518">
    <property type="protein sequence ID" value="AMM32850.1"/>
    <property type="molecule type" value="Genomic_DNA"/>
</dbReference>
<dbReference type="InterPro" id="IPR036736">
    <property type="entry name" value="ACP-like_sf"/>
</dbReference>
<accession>A0A127A079</accession>
<dbReference type="PROSITE" id="PS50075">
    <property type="entry name" value="CARRIER"/>
    <property type="match status" value="1"/>
</dbReference>
<dbReference type="SUPFAM" id="SSF47336">
    <property type="entry name" value="ACP-like"/>
    <property type="match status" value="1"/>
</dbReference>
<dbReference type="Proteomes" id="UP000070134">
    <property type="component" value="Chromosome"/>
</dbReference>
<dbReference type="STRING" id="37927.SA2016_2181"/>
<dbReference type="OrthoDB" id="9810922at2"/>
<dbReference type="AlphaFoldDB" id="A0A127A079"/>
<dbReference type="InterPro" id="IPR009081">
    <property type="entry name" value="PP-bd_ACP"/>
</dbReference>
<protein>
    <submittedName>
        <fullName evidence="2">Acyl carrier protein</fullName>
    </submittedName>
</protein>
<proteinExistence type="predicted"/>
<sequence length="84" mass="9156">MTPVDPREAVAAALRQIAPEIDPQTLDDSDRLRQDLDLDSLDFLRLIEQLAAATAIDIPEHDYPAVATVGGLVAYLAAHQQPRP</sequence>
<dbReference type="Gene3D" id="1.10.1200.10">
    <property type="entry name" value="ACP-like"/>
    <property type="match status" value="1"/>
</dbReference>
<dbReference type="Pfam" id="PF00550">
    <property type="entry name" value="PP-binding"/>
    <property type="match status" value="1"/>
</dbReference>